<dbReference type="EMBL" id="JAVTTO010000001">
    <property type="protein sequence ID" value="MDT7831091.1"/>
    <property type="molecule type" value="Genomic_DNA"/>
</dbReference>
<proteinExistence type="predicted"/>
<evidence type="ECO:0000313" key="2">
    <source>
        <dbReference type="Proteomes" id="UP001257277"/>
    </source>
</evidence>
<evidence type="ECO:0000313" key="1">
    <source>
        <dbReference type="EMBL" id="MDT7831091.1"/>
    </source>
</evidence>
<keyword evidence="2" id="KW-1185">Reference proteome</keyword>
<dbReference type="Proteomes" id="UP001257277">
    <property type="component" value="Unassembled WGS sequence"/>
</dbReference>
<sequence>MFILIVFSSCCSKKEFLTINKPIAYKLVKQHRIYHKRKKISFWKEEWTKHAKNIDSTHFIYQNFETFYVFTPNKIVKKLELRNYTPESILQYYKNESGSIGTYTNCSIKIGSEKLMLEKKGLDTIVLTDQLQSIDNILIRIRSN</sequence>
<dbReference type="RefSeq" id="WP_349240344.1">
    <property type="nucleotide sequence ID" value="NZ_JAVTTO010000001.1"/>
</dbReference>
<comment type="caution">
    <text evidence="1">The sequence shown here is derived from an EMBL/GenBank/DDBJ whole genome shotgun (WGS) entry which is preliminary data.</text>
</comment>
<organism evidence="1 2">
    <name type="scientific">Asprobacillus argus</name>
    <dbReference type="NCBI Taxonomy" id="3076534"/>
    <lineage>
        <taxon>Bacteria</taxon>
        <taxon>Pseudomonadati</taxon>
        <taxon>Bacteroidota</taxon>
        <taxon>Flavobacteriia</taxon>
        <taxon>Flavobacteriales</taxon>
        <taxon>Flavobacteriaceae</taxon>
        <taxon>Asprobacillus</taxon>
    </lineage>
</organism>
<gene>
    <name evidence="1" type="ORF">RQM59_01800</name>
</gene>
<name>A0ABU3LCS2_9FLAO</name>
<protein>
    <submittedName>
        <fullName evidence="1">Uncharacterized protein</fullName>
    </submittedName>
</protein>
<reference evidence="1 2" key="1">
    <citation type="submission" date="2023-09" db="EMBL/GenBank/DDBJ databases">
        <title>Novel taxa isolated from Blanes Bay.</title>
        <authorList>
            <person name="Rey-Velasco X."/>
            <person name="Lucena T."/>
        </authorList>
    </citation>
    <scope>NUCLEOTIDE SEQUENCE [LARGE SCALE GENOMIC DNA]</scope>
    <source>
        <strain evidence="1 2">S356</strain>
    </source>
</reference>
<accession>A0ABU3LCS2</accession>